<keyword evidence="2" id="KW-0227">DNA damage</keyword>
<name>A0ABT4URC9_9PSEU</name>
<dbReference type="PRINTS" id="PR00696">
    <property type="entry name" value="RSOLVASERUVC"/>
</dbReference>
<dbReference type="InterPro" id="IPR036397">
    <property type="entry name" value="RNaseH_sf"/>
</dbReference>
<proteinExistence type="inferred from homology"/>
<sequence>MGMNAHTTRVVGLDVSLTNTGVATLACTPRDEWTQHVYTVPTTSTGTEPAALLDRMNRIAATVAETCGQAHLVVIEGGAYSSKTAHQHTLAGCWWLVFRRITRFDMPVIVVPPTTLKKYVTGKGNAGKLDVALGVARMWPDVQLRSSDVCDALGLASMGAHLAGLPVPYKVTKDHANALAGLTLRK</sequence>
<evidence type="ECO:0000313" key="7">
    <source>
        <dbReference type="EMBL" id="MDA3624278.1"/>
    </source>
</evidence>
<keyword evidence="6" id="KW-0234">DNA repair</keyword>
<evidence type="ECO:0000256" key="6">
    <source>
        <dbReference type="ARBA" id="ARBA00023204"/>
    </source>
</evidence>
<accession>A0ABT4URC9</accession>
<evidence type="ECO:0000256" key="4">
    <source>
        <dbReference type="ARBA" id="ARBA00023125"/>
    </source>
</evidence>
<comment type="caution">
    <text evidence="7">The sequence shown here is derived from an EMBL/GenBank/DDBJ whole genome shotgun (WGS) entry which is preliminary data.</text>
</comment>
<evidence type="ECO:0000256" key="5">
    <source>
        <dbReference type="ARBA" id="ARBA00023172"/>
    </source>
</evidence>
<comment type="similarity">
    <text evidence="1">Belongs to the RuvC family.</text>
</comment>
<evidence type="ECO:0000313" key="8">
    <source>
        <dbReference type="Proteomes" id="UP001210380"/>
    </source>
</evidence>
<dbReference type="InterPro" id="IPR002176">
    <property type="entry name" value="X-over_junc_endoDNase_RuvC"/>
</dbReference>
<dbReference type="Gene3D" id="3.30.420.10">
    <property type="entry name" value="Ribonuclease H-like superfamily/Ribonuclease H"/>
    <property type="match status" value="1"/>
</dbReference>
<protein>
    <submittedName>
        <fullName evidence="7">Uncharacterized protein</fullName>
    </submittedName>
</protein>
<organism evidence="7 8">
    <name type="scientific">Saccharopolyspora oryzae</name>
    <dbReference type="NCBI Taxonomy" id="2997343"/>
    <lineage>
        <taxon>Bacteria</taxon>
        <taxon>Bacillati</taxon>
        <taxon>Actinomycetota</taxon>
        <taxon>Actinomycetes</taxon>
        <taxon>Pseudonocardiales</taxon>
        <taxon>Pseudonocardiaceae</taxon>
        <taxon>Saccharopolyspora</taxon>
    </lineage>
</organism>
<gene>
    <name evidence="7" type="ORF">OU415_02450</name>
</gene>
<evidence type="ECO:0000256" key="2">
    <source>
        <dbReference type="ARBA" id="ARBA00022763"/>
    </source>
</evidence>
<dbReference type="RefSeq" id="WP_270946841.1">
    <property type="nucleotide sequence ID" value="NZ_JAQGLA010000002.1"/>
</dbReference>
<keyword evidence="8" id="KW-1185">Reference proteome</keyword>
<dbReference type="SUPFAM" id="SSF53098">
    <property type="entry name" value="Ribonuclease H-like"/>
    <property type="match status" value="1"/>
</dbReference>
<dbReference type="InterPro" id="IPR012337">
    <property type="entry name" value="RNaseH-like_sf"/>
</dbReference>
<keyword evidence="3" id="KW-0460">Magnesium</keyword>
<reference evidence="7 8" key="1">
    <citation type="submission" date="2022-11" db="EMBL/GenBank/DDBJ databases">
        <title>Draft genome sequence of Saccharopolyspora sp. WRP15-2 isolated from rhizosphere soils of wild rice in Thailand.</title>
        <authorList>
            <person name="Duangmal K."/>
            <person name="Kammanee S."/>
            <person name="Muangham S."/>
        </authorList>
    </citation>
    <scope>NUCLEOTIDE SEQUENCE [LARGE SCALE GENOMIC DNA]</scope>
    <source>
        <strain evidence="7 8">WRP15-2</strain>
    </source>
</reference>
<dbReference type="EMBL" id="JAQGLA010000002">
    <property type="protein sequence ID" value="MDA3624278.1"/>
    <property type="molecule type" value="Genomic_DNA"/>
</dbReference>
<evidence type="ECO:0000256" key="1">
    <source>
        <dbReference type="ARBA" id="ARBA00009518"/>
    </source>
</evidence>
<dbReference type="Proteomes" id="UP001210380">
    <property type="component" value="Unassembled WGS sequence"/>
</dbReference>
<evidence type="ECO:0000256" key="3">
    <source>
        <dbReference type="ARBA" id="ARBA00022842"/>
    </source>
</evidence>
<keyword evidence="5" id="KW-0233">DNA recombination</keyword>
<keyword evidence="4" id="KW-0238">DNA-binding</keyword>